<evidence type="ECO:0000259" key="3">
    <source>
        <dbReference type="Pfam" id="PF10531"/>
    </source>
</evidence>
<gene>
    <name evidence="4" type="ORF">SAMN06295955_101110</name>
</gene>
<proteinExistence type="predicted"/>
<dbReference type="Pfam" id="PF02563">
    <property type="entry name" value="Poly_export"/>
    <property type="match status" value="1"/>
</dbReference>
<keyword evidence="5" id="KW-1185">Reference proteome</keyword>
<dbReference type="InterPro" id="IPR019554">
    <property type="entry name" value="Soluble_ligand-bd"/>
</dbReference>
<dbReference type="InterPro" id="IPR003715">
    <property type="entry name" value="Poly_export_N"/>
</dbReference>
<name>A0A239D5B5_9SPHN</name>
<organism evidence="4 5">
    <name type="scientific">Sphingopyxis indica</name>
    <dbReference type="NCBI Taxonomy" id="436663"/>
    <lineage>
        <taxon>Bacteria</taxon>
        <taxon>Pseudomonadati</taxon>
        <taxon>Pseudomonadota</taxon>
        <taxon>Alphaproteobacteria</taxon>
        <taxon>Sphingomonadales</taxon>
        <taxon>Sphingomonadaceae</taxon>
        <taxon>Sphingopyxis</taxon>
    </lineage>
</organism>
<feature type="domain" description="Soluble ligand binding" evidence="3">
    <location>
        <begin position="114"/>
        <end position="162"/>
    </location>
</feature>
<evidence type="ECO:0000259" key="2">
    <source>
        <dbReference type="Pfam" id="PF02563"/>
    </source>
</evidence>
<dbReference type="PANTHER" id="PTHR33619">
    <property type="entry name" value="POLYSACCHARIDE EXPORT PROTEIN GFCE-RELATED"/>
    <property type="match status" value="1"/>
</dbReference>
<dbReference type="Pfam" id="PF10531">
    <property type="entry name" value="SLBB"/>
    <property type="match status" value="1"/>
</dbReference>
<sequence length="220" mass="23217">MCVALAGCASTGLPVGQEAYDIVPAPSEKTAPAEYRIGPLDVLKITVFQEPDLSLEEVPVDASGNILFPLIGQVAVAGKTSTELSSSIAERLGERYLVDPQVSTIVSTSASQNVTVEGAVQKPGVFPLQGPTTLLQAMAMAEGPTQTAKLGEIIVFRRKEDGVYAAQFNLDDIRKGRAANPEILGSDIVVVGNSFAKQLFRDFVALSPVLATVFVRLDGN</sequence>
<evidence type="ECO:0000313" key="5">
    <source>
        <dbReference type="Proteomes" id="UP000198339"/>
    </source>
</evidence>
<accession>A0A239D5B5</accession>
<evidence type="ECO:0000313" key="4">
    <source>
        <dbReference type="EMBL" id="SNS27706.1"/>
    </source>
</evidence>
<dbReference type="PANTHER" id="PTHR33619:SF3">
    <property type="entry name" value="POLYSACCHARIDE EXPORT PROTEIN GFCE-RELATED"/>
    <property type="match status" value="1"/>
</dbReference>
<protein>
    <submittedName>
        <fullName evidence="4">Polysaccharide export outer membrane protein</fullName>
    </submittedName>
</protein>
<dbReference type="InterPro" id="IPR049712">
    <property type="entry name" value="Poly_export"/>
</dbReference>
<evidence type="ECO:0000256" key="1">
    <source>
        <dbReference type="ARBA" id="ARBA00022729"/>
    </source>
</evidence>
<dbReference type="AlphaFoldDB" id="A0A239D5B5"/>
<keyword evidence="1" id="KW-0732">Signal</keyword>
<dbReference type="Gene3D" id="3.30.1950.10">
    <property type="entry name" value="wza like domain"/>
    <property type="match status" value="1"/>
</dbReference>
<feature type="domain" description="Polysaccharide export protein N-terminal" evidence="2">
    <location>
        <begin position="31"/>
        <end position="106"/>
    </location>
</feature>
<dbReference type="Proteomes" id="UP000198339">
    <property type="component" value="Unassembled WGS sequence"/>
</dbReference>
<dbReference type="Gene3D" id="3.10.560.10">
    <property type="entry name" value="Outer membrane lipoprotein wza domain like"/>
    <property type="match status" value="1"/>
</dbReference>
<dbReference type="GO" id="GO:0015159">
    <property type="term" value="F:polysaccharide transmembrane transporter activity"/>
    <property type="evidence" value="ECO:0007669"/>
    <property type="project" value="InterPro"/>
</dbReference>
<dbReference type="EMBL" id="FZPA01000001">
    <property type="protein sequence ID" value="SNS27706.1"/>
    <property type="molecule type" value="Genomic_DNA"/>
</dbReference>
<reference evidence="4 5" key="1">
    <citation type="submission" date="2017-06" db="EMBL/GenBank/DDBJ databases">
        <authorList>
            <person name="Kim H.J."/>
            <person name="Triplett B.A."/>
        </authorList>
    </citation>
    <scope>NUCLEOTIDE SEQUENCE [LARGE SCALE GENOMIC DNA]</scope>
    <source>
        <strain evidence="4 5">DS15</strain>
    </source>
</reference>